<reference evidence="1 2" key="1">
    <citation type="submission" date="2016-03" db="EMBL/GenBank/DDBJ databases">
        <title>Comparative genomics of the ectomycorrhizal sister species Rhizopogon vinicolor and Rhizopogon vesiculosus (Basidiomycota: Boletales) reveals a divergence of the mating type B locus.</title>
        <authorList>
            <person name="Mujic A.B."/>
            <person name="Kuo A."/>
            <person name="Tritt A."/>
            <person name="Lipzen A."/>
            <person name="Chen C."/>
            <person name="Johnson J."/>
            <person name="Sharma A."/>
            <person name="Barry K."/>
            <person name="Grigoriev I.V."/>
            <person name="Spatafora J.W."/>
        </authorList>
    </citation>
    <scope>NUCLEOTIDE SEQUENCE [LARGE SCALE GENOMIC DNA]</scope>
    <source>
        <strain evidence="1 2">AM-OR11-056</strain>
    </source>
</reference>
<keyword evidence="2" id="KW-1185">Reference proteome</keyword>
<accession>A0A1J8PRD1</accession>
<evidence type="ECO:0000313" key="2">
    <source>
        <dbReference type="Proteomes" id="UP000183567"/>
    </source>
</evidence>
<proteinExistence type="predicted"/>
<dbReference type="EMBL" id="LVVM01005526">
    <property type="protein sequence ID" value="OJA10331.1"/>
    <property type="molecule type" value="Genomic_DNA"/>
</dbReference>
<dbReference type="Proteomes" id="UP000183567">
    <property type="component" value="Unassembled WGS sequence"/>
</dbReference>
<evidence type="ECO:0000313" key="1">
    <source>
        <dbReference type="EMBL" id="OJA10331.1"/>
    </source>
</evidence>
<sequence length="54" mass="6219">MFILQASQPWQSNNFVAVLIPPQEFPYLMPQGSVALFDRSRLPNNETVFDIVHD</sequence>
<protein>
    <submittedName>
        <fullName evidence="1">Uncharacterized protein</fullName>
    </submittedName>
</protein>
<comment type="caution">
    <text evidence="1">The sequence shown here is derived from an EMBL/GenBank/DDBJ whole genome shotgun (WGS) entry which is preliminary data.</text>
</comment>
<dbReference type="OrthoDB" id="2679516at2759"/>
<gene>
    <name evidence="1" type="ORF">AZE42_12095</name>
</gene>
<dbReference type="AlphaFoldDB" id="A0A1J8PRD1"/>
<name>A0A1J8PRD1_9AGAM</name>
<organism evidence="1 2">
    <name type="scientific">Rhizopogon vesiculosus</name>
    <dbReference type="NCBI Taxonomy" id="180088"/>
    <lineage>
        <taxon>Eukaryota</taxon>
        <taxon>Fungi</taxon>
        <taxon>Dikarya</taxon>
        <taxon>Basidiomycota</taxon>
        <taxon>Agaricomycotina</taxon>
        <taxon>Agaricomycetes</taxon>
        <taxon>Agaricomycetidae</taxon>
        <taxon>Boletales</taxon>
        <taxon>Suillineae</taxon>
        <taxon>Rhizopogonaceae</taxon>
        <taxon>Rhizopogon</taxon>
    </lineage>
</organism>